<dbReference type="GeneID" id="9688373"/>
<evidence type="ECO:0000256" key="1">
    <source>
        <dbReference type="SAM" id="MobiDB-lite"/>
    </source>
</evidence>
<feature type="region of interest" description="Disordered" evidence="1">
    <location>
        <begin position="162"/>
        <end position="181"/>
    </location>
</feature>
<accession>C1N5A5</accession>
<dbReference type="EMBL" id="GG663747">
    <property type="protein sequence ID" value="EEH53077.1"/>
    <property type="molecule type" value="Genomic_DNA"/>
</dbReference>
<reference evidence="2 3" key="1">
    <citation type="journal article" date="2009" name="Science">
        <title>Green evolution and dynamic adaptations revealed by genomes of the marine picoeukaryotes Micromonas.</title>
        <authorList>
            <person name="Worden A.Z."/>
            <person name="Lee J.H."/>
            <person name="Mock T."/>
            <person name="Rouze P."/>
            <person name="Simmons M.P."/>
            <person name="Aerts A.L."/>
            <person name="Allen A.E."/>
            <person name="Cuvelier M.L."/>
            <person name="Derelle E."/>
            <person name="Everett M.V."/>
            <person name="Foulon E."/>
            <person name="Grimwood J."/>
            <person name="Gundlach H."/>
            <person name="Henrissat B."/>
            <person name="Napoli C."/>
            <person name="McDonald S.M."/>
            <person name="Parker M.S."/>
            <person name="Rombauts S."/>
            <person name="Salamov A."/>
            <person name="Von Dassow P."/>
            <person name="Badger J.H."/>
            <person name="Coutinho P.M."/>
            <person name="Demir E."/>
            <person name="Dubchak I."/>
            <person name="Gentemann C."/>
            <person name="Eikrem W."/>
            <person name="Gready J.E."/>
            <person name="John U."/>
            <person name="Lanier W."/>
            <person name="Lindquist E.A."/>
            <person name="Lucas S."/>
            <person name="Mayer K.F."/>
            <person name="Moreau H."/>
            <person name="Not F."/>
            <person name="Otillar R."/>
            <person name="Panaud O."/>
            <person name="Pangilinan J."/>
            <person name="Paulsen I."/>
            <person name="Piegu B."/>
            <person name="Poliakov A."/>
            <person name="Robbens S."/>
            <person name="Schmutz J."/>
            <person name="Toulza E."/>
            <person name="Wyss T."/>
            <person name="Zelensky A."/>
            <person name="Zhou K."/>
            <person name="Armbrust E.V."/>
            <person name="Bhattacharya D."/>
            <person name="Goodenough U.W."/>
            <person name="Van de Peer Y."/>
            <person name="Grigoriev I.V."/>
        </authorList>
    </citation>
    <scope>NUCLEOTIDE SEQUENCE [LARGE SCALE GENOMIC DNA]</scope>
    <source>
        <strain evidence="2 3">CCMP1545</strain>
    </source>
</reference>
<name>C1N5A5_MICPC</name>
<keyword evidence="3" id="KW-1185">Reference proteome</keyword>
<protein>
    <submittedName>
        <fullName evidence="2">Predicted protein</fullName>
    </submittedName>
</protein>
<organism evidence="3">
    <name type="scientific">Micromonas pusilla (strain CCMP1545)</name>
    <name type="common">Picoplanktonic green alga</name>
    <dbReference type="NCBI Taxonomy" id="564608"/>
    <lineage>
        <taxon>Eukaryota</taxon>
        <taxon>Viridiplantae</taxon>
        <taxon>Chlorophyta</taxon>
        <taxon>Mamiellophyceae</taxon>
        <taxon>Mamiellales</taxon>
        <taxon>Mamiellaceae</taxon>
        <taxon>Micromonas</taxon>
    </lineage>
</organism>
<dbReference type="OMA" id="ARCMQIS"/>
<feature type="compositionally biased region" description="Basic and acidic residues" evidence="1">
    <location>
        <begin position="8"/>
        <end position="18"/>
    </location>
</feature>
<dbReference type="Proteomes" id="UP000001876">
    <property type="component" value="Unassembled WGS sequence"/>
</dbReference>
<gene>
    <name evidence="2" type="ORF">MICPUCDRAFT_21878</name>
</gene>
<dbReference type="OrthoDB" id="497228at2759"/>
<proteinExistence type="predicted"/>
<evidence type="ECO:0000313" key="2">
    <source>
        <dbReference type="EMBL" id="EEH53077.1"/>
    </source>
</evidence>
<dbReference type="RefSeq" id="XP_003063138.1">
    <property type="nucleotide sequence ID" value="XM_003063092.1"/>
</dbReference>
<dbReference type="KEGG" id="mpp:MICPUCDRAFT_21878"/>
<feature type="region of interest" description="Disordered" evidence="1">
    <location>
        <begin position="1"/>
        <end position="24"/>
    </location>
</feature>
<dbReference type="AlphaFoldDB" id="C1N5A5"/>
<sequence length="181" mass="18850">MTAAGADDETHSCRRETTRPTIASSRRAAAALAAAALVLSSPSASLAKTVNVTVDPDTLTAELCDDPRAGGVPGTATYKARCMQISGVATNPTKDVVYNADVYGSVKDAANDEVLNSGRVGSIAEVPPGESAFRLQITVATSQPLPLKLKAFKAQGVTSRLNASPNPYDDYTEFDDFGAQK</sequence>
<evidence type="ECO:0000313" key="3">
    <source>
        <dbReference type="Proteomes" id="UP000001876"/>
    </source>
</evidence>
<feature type="compositionally biased region" description="Acidic residues" evidence="1">
    <location>
        <begin position="170"/>
        <end position="181"/>
    </location>
</feature>